<feature type="transmembrane region" description="Helical" evidence="1">
    <location>
        <begin position="323"/>
        <end position="342"/>
    </location>
</feature>
<feature type="transmembrane region" description="Helical" evidence="1">
    <location>
        <begin position="282"/>
        <end position="303"/>
    </location>
</feature>
<dbReference type="InterPro" id="IPR004445">
    <property type="entry name" value="GltS"/>
</dbReference>
<dbReference type="GO" id="GO:0016020">
    <property type="term" value="C:membrane"/>
    <property type="evidence" value="ECO:0007669"/>
    <property type="project" value="InterPro"/>
</dbReference>
<feature type="transmembrane region" description="Helical" evidence="1">
    <location>
        <begin position="179"/>
        <end position="203"/>
    </location>
</feature>
<feature type="transmembrane region" description="Helical" evidence="1">
    <location>
        <begin position="35"/>
        <end position="58"/>
    </location>
</feature>
<protein>
    <submittedName>
        <fullName evidence="2">ESS family glutamate:Na+ symporter</fullName>
    </submittedName>
</protein>
<feature type="transmembrane region" description="Helical" evidence="1">
    <location>
        <begin position="443"/>
        <end position="463"/>
    </location>
</feature>
<feature type="transmembrane region" description="Helical" evidence="1">
    <location>
        <begin position="78"/>
        <end position="97"/>
    </location>
</feature>
<proteinExistence type="predicted"/>
<evidence type="ECO:0000256" key="1">
    <source>
        <dbReference type="SAM" id="Phobius"/>
    </source>
</evidence>
<reference evidence="2 3" key="1">
    <citation type="submission" date="2020-08" db="EMBL/GenBank/DDBJ databases">
        <title>Sequencing the genomes of 1000 actinobacteria strains.</title>
        <authorList>
            <person name="Klenk H.-P."/>
        </authorList>
    </citation>
    <scope>NUCLEOTIDE SEQUENCE [LARGE SCALE GENOMIC DNA]</scope>
    <source>
        <strain evidence="2 3">DSM 102030</strain>
    </source>
</reference>
<gene>
    <name evidence="2" type="ORF">F4561_004308</name>
</gene>
<accession>A0A7W7RKZ6</accession>
<name>A0A7W7RKZ6_9ACTN</name>
<dbReference type="PANTHER" id="PTHR36178:SF1">
    <property type="entry name" value="SODIUM_GLUTAMATE SYMPORTER"/>
    <property type="match status" value="1"/>
</dbReference>
<keyword evidence="3" id="KW-1185">Reference proteome</keyword>
<feature type="transmembrane region" description="Helical" evidence="1">
    <location>
        <begin position="247"/>
        <end position="270"/>
    </location>
</feature>
<evidence type="ECO:0000313" key="2">
    <source>
        <dbReference type="EMBL" id="MBB4933488.1"/>
    </source>
</evidence>
<feature type="transmembrane region" description="Helical" evidence="1">
    <location>
        <begin position="348"/>
        <end position="367"/>
    </location>
</feature>
<dbReference type="Pfam" id="PF03616">
    <property type="entry name" value="Glt_symporter"/>
    <property type="match status" value="1"/>
</dbReference>
<dbReference type="GO" id="GO:0015501">
    <property type="term" value="F:glutamate:sodium symporter activity"/>
    <property type="evidence" value="ECO:0007669"/>
    <property type="project" value="InterPro"/>
</dbReference>
<keyword evidence="1" id="KW-1133">Transmembrane helix</keyword>
<dbReference type="Proteomes" id="UP000523007">
    <property type="component" value="Unassembled WGS sequence"/>
</dbReference>
<dbReference type="RefSeq" id="WP_184581090.1">
    <property type="nucleotide sequence ID" value="NZ_JACHJT010000001.1"/>
</dbReference>
<dbReference type="EMBL" id="JACHJT010000001">
    <property type="protein sequence ID" value="MBB4933488.1"/>
    <property type="molecule type" value="Genomic_DNA"/>
</dbReference>
<keyword evidence="1" id="KW-0472">Membrane</keyword>
<feature type="transmembrane region" description="Helical" evidence="1">
    <location>
        <begin position="118"/>
        <end position="140"/>
    </location>
</feature>
<evidence type="ECO:0000313" key="3">
    <source>
        <dbReference type="Proteomes" id="UP000523007"/>
    </source>
</evidence>
<dbReference type="GO" id="GO:0015813">
    <property type="term" value="P:L-glutamate transmembrane transport"/>
    <property type="evidence" value="ECO:0007669"/>
    <property type="project" value="InterPro"/>
</dbReference>
<dbReference type="PANTHER" id="PTHR36178">
    <property type="entry name" value="SLR0625 PROTEIN"/>
    <property type="match status" value="1"/>
</dbReference>
<organism evidence="2 3">
    <name type="scientific">Lipingzhangella halophila</name>
    <dbReference type="NCBI Taxonomy" id="1783352"/>
    <lineage>
        <taxon>Bacteria</taxon>
        <taxon>Bacillati</taxon>
        <taxon>Actinomycetota</taxon>
        <taxon>Actinomycetes</taxon>
        <taxon>Streptosporangiales</taxon>
        <taxon>Nocardiopsidaceae</taxon>
        <taxon>Lipingzhangella</taxon>
    </lineage>
</organism>
<dbReference type="AlphaFoldDB" id="A0A7W7RKZ6"/>
<feature type="transmembrane region" description="Helical" evidence="1">
    <location>
        <begin position="417"/>
        <end position="437"/>
    </location>
</feature>
<sequence length="479" mass="50714">MSPETIGFALLLLGLLLLVAKLVRVRWRLSQRLFIPSSIIGGGIALILGPEVLGQVASLAGATGLAEAGLFTPEILEVWEALPGLLISMVFAALFLGNPIPRPREAGRLAGPQIAFGAALASGQYVLGLLLAVLVLGPVFGLPPLTGALIEIGFEGGHGTAAGLGNTFEAAGFPEGQDLALGMATVGLLSGIIFGIILINWGVRTGKTQELRRGAKPTVSEQMGLVEKENRRAAATLTVHPSSVEPLALHFGLIAIAVVIGQLLLWALQWLEARFWVDQVQLFEYVPLFPLAMLGGIVVQLVIDRFDRLDVVDRQMVERIQGFSLDMLIISALGTLSLQVIAANWAPFLLLVVVGLAWSLGAFVFLARRMIPDYWFERGIGDMGQSMGVTATGLILLRIADPDLRTPAYPAFGYKQLVLEPFFGGGLVTAVSIPLIVQYGPYGLLSGMAVVLAVSLAVGLLYFGRRGQANAAASGSPAE</sequence>
<feature type="transmembrane region" description="Helical" evidence="1">
    <location>
        <begin position="6"/>
        <end position="23"/>
    </location>
</feature>
<comment type="caution">
    <text evidence="2">The sequence shown here is derived from an EMBL/GenBank/DDBJ whole genome shotgun (WGS) entry which is preliminary data.</text>
</comment>
<keyword evidence="1" id="KW-0812">Transmembrane</keyword>